<feature type="transmembrane region" description="Helical" evidence="1">
    <location>
        <begin position="6"/>
        <end position="26"/>
    </location>
</feature>
<name>A0A1M5AKC5_9BACL</name>
<dbReference type="Proteomes" id="UP000184476">
    <property type="component" value="Unassembled WGS sequence"/>
</dbReference>
<evidence type="ECO:0000313" key="3">
    <source>
        <dbReference type="Proteomes" id="UP000184476"/>
    </source>
</evidence>
<evidence type="ECO:0000256" key="1">
    <source>
        <dbReference type="SAM" id="Phobius"/>
    </source>
</evidence>
<keyword evidence="1" id="KW-0472">Membrane</keyword>
<feature type="transmembrane region" description="Helical" evidence="1">
    <location>
        <begin position="116"/>
        <end position="137"/>
    </location>
</feature>
<keyword evidence="1" id="KW-0812">Transmembrane</keyword>
<protein>
    <submittedName>
        <fullName evidence="2">Uncharacterized protein</fullName>
    </submittedName>
</protein>
<reference evidence="2 3" key="1">
    <citation type="submission" date="2016-11" db="EMBL/GenBank/DDBJ databases">
        <authorList>
            <person name="Jaros S."/>
            <person name="Januszkiewicz K."/>
            <person name="Wedrychowicz H."/>
        </authorList>
    </citation>
    <scope>NUCLEOTIDE SEQUENCE [LARGE SCALE GENOMIC DNA]</scope>
    <source>
        <strain evidence="2 3">DSM 44666</strain>
    </source>
</reference>
<gene>
    <name evidence="2" type="ORF">SAMN05444392_11453</name>
</gene>
<dbReference type="RefSeq" id="WP_073157233.1">
    <property type="nucleotide sequence ID" value="NZ_FQVL01000014.1"/>
</dbReference>
<organism evidence="2 3">
    <name type="scientific">Seinonella peptonophila</name>
    <dbReference type="NCBI Taxonomy" id="112248"/>
    <lineage>
        <taxon>Bacteria</taxon>
        <taxon>Bacillati</taxon>
        <taxon>Bacillota</taxon>
        <taxon>Bacilli</taxon>
        <taxon>Bacillales</taxon>
        <taxon>Thermoactinomycetaceae</taxon>
        <taxon>Seinonella</taxon>
    </lineage>
</organism>
<dbReference type="EMBL" id="FQVL01000014">
    <property type="protein sequence ID" value="SHF30567.1"/>
    <property type="molecule type" value="Genomic_DNA"/>
</dbReference>
<dbReference type="AlphaFoldDB" id="A0A1M5AKC5"/>
<sequence>MIVELLIQVGPIVVVLLLIIWLIGWLGSKRSKKLSMAAKNGWLISHIFFFIIYFSGLFATLLLTIGSTYTTDPILMHTTHLYAKYSDWFLIIPGAFGCIITGVWLAVRTHWGLMNYYWVIAKTVGNVLSIAFGSYWMRVWYGKTIEFTKNGHFDFFHNAVYLESRQGLIYGSIGAILFLGYLVAISKFKPWGKRKKQKQIPTAVKPIMK</sequence>
<dbReference type="STRING" id="112248.SAMN05444392_11453"/>
<keyword evidence="1" id="KW-1133">Transmembrane helix</keyword>
<keyword evidence="3" id="KW-1185">Reference proteome</keyword>
<dbReference type="OrthoDB" id="156858at2"/>
<feature type="transmembrane region" description="Helical" evidence="1">
    <location>
        <begin position="88"/>
        <end position="107"/>
    </location>
</feature>
<feature type="transmembrane region" description="Helical" evidence="1">
    <location>
        <begin position="47"/>
        <end position="68"/>
    </location>
</feature>
<feature type="transmembrane region" description="Helical" evidence="1">
    <location>
        <begin position="168"/>
        <end position="188"/>
    </location>
</feature>
<accession>A0A1M5AKC5</accession>
<evidence type="ECO:0000313" key="2">
    <source>
        <dbReference type="EMBL" id="SHF30567.1"/>
    </source>
</evidence>
<proteinExistence type="predicted"/>